<organism evidence="8 9">
    <name type="scientific">Patella caerulea</name>
    <name type="common">Rayed Mediterranean limpet</name>
    <dbReference type="NCBI Taxonomy" id="87958"/>
    <lineage>
        <taxon>Eukaryota</taxon>
        <taxon>Metazoa</taxon>
        <taxon>Spiralia</taxon>
        <taxon>Lophotrochozoa</taxon>
        <taxon>Mollusca</taxon>
        <taxon>Gastropoda</taxon>
        <taxon>Patellogastropoda</taxon>
        <taxon>Patelloidea</taxon>
        <taxon>Patellidae</taxon>
        <taxon>Patella</taxon>
    </lineage>
</organism>
<feature type="domain" description="Major facilitator superfamily (MFS) profile" evidence="7">
    <location>
        <begin position="46"/>
        <end position="489"/>
    </location>
</feature>
<feature type="transmembrane region" description="Helical" evidence="6">
    <location>
        <begin position="396"/>
        <end position="423"/>
    </location>
</feature>
<keyword evidence="4 6" id="KW-0472">Membrane</keyword>
<proteinExistence type="inferred from homology"/>
<dbReference type="PRINTS" id="PR00171">
    <property type="entry name" value="SUGRTRNSPORT"/>
</dbReference>
<dbReference type="EMBL" id="JAZGQO010000010">
    <property type="protein sequence ID" value="KAK6177616.1"/>
    <property type="molecule type" value="Genomic_DNA"/>
</dbReference>
<comment type="caution">
    <text evidence="8">The sequence shown here is derived from an EMBL/GenBank/DDBJ whole genome shotgun (WGS) entry which is preliminary data.</text>
</comment>
<dbReference type="InterPro" id="IPR045263">
    <property type="entry name" value="GLUT"/>
</dbReference>
<dbReference type="PROSITE" id="PS50850">
    <property type="entry name" value="MFS"/>
    <property type="match status" value="1"/>
</dbReference>
<keyword evidence="2 6" id="KW-0812">Transmembrane</keyword>
<evidence type="ECO:0000256" key="1">
    <source>
        <dbReference type="ARBA" id="ARBA00004141"/>
    </source>
</evidence>
<dbReference type="GO" id="GO:0015149">
    <property type="term" value="F:hexose transmembrane transporter activity"/>
    <property type="evidence" value="ECO:0007669"/>
    <property type="project" value="TreeGrafter"/>
</dbReference>
<keyword evidence="5" id="KW-0813">Transport</keyword>
<protein>
    <recommendedName>
        <fullName evidence="7">Major facilitator superfamily (MFS) profile domain-containing protein</fullName>
    </recommendedName>
</protein>
<dbReference type="Gene3D" id="1.20.1250.20">
    <property type="entry name" value="MFS general substrate transporter like domains"/>
    <property type="match status" value="1"/>
</dbReference>
<name>A0AAN8JG75_PATCE</name>
<feature type="transmembrane region" description="Helical" evidence="6">
    <location>
        <begin position="368"/>
        <end position="390"/>
    </location>
</feature>
<dbReference type="InterPro" id="IPR036259">
    <property type="entry name" value="MFS_trans_sf"/>
</dbReference>
<evidence type="ECO:0000256" key="3">
    <source>
        <dbReference type="ARBA" id="ARBA00022989"/>
    </source>
</evidence>
<dbReference type="InterPro" id="IPR005829">
    <property type="entry name" value="Sugar_transporter_CS"/>
</dbReference>
<gene>
    <name evidence="8" type="ORF">SNE40_015678</name>
</gene>
<evidence type="ECO:0000256" key="5">
    <source>
        <dbReference type="RuleBase" id="RU003346"/>
    </source>
</evidence>
<keyword evidence="9" id="KW-1185">Reference proteome</keyword>
<dbReference type="Proteomes" id="UP001347796">
    <property type="component" value="Unassembled WGS sequence"/>
</dbReference>
<feature type="transmembrane region" description="Helical" evidence="6">
    <location>
        <begin position="216"/>
        <end position="239"/>
    </location>
</feature>
<keyword evidence="3 6" id="KW-1133">Transmembrane helix</keyword>
<dbReference type="NCBIfam" id="TIGR00879">
    <property type="entry name" value="SP"/>
    <property type="match status" value="1"/>
</dbReference>
<dbReference type="SUPFAM" id="SSF103473">
    <property type="entry name" value="MFS general substrate transporter"/>
    <property type="match status" value="1"/>
</dbReference>
<evidence type="ECO:0000313" key="9">
    <source>
        <dbReference type="Proteomes" id="UP001347796"/>
    </source>
</evidence>
<comment type="similarity">
    <text evidence="5">Belongs to the major facilitator superfamily. Sugar transporter (TC 2.A.1.1) family.</text>
</comment>
<evidence type="ECO:0000256" key="6">
    <source>
        <dbReference type="SAM" id="Phobius"/>
    </source>
</evidence>
<feature type="transmembrane region" description="Helical" evidence="6">
    <location>
        <begin position="94"/>
        <end position="116"/>
    </location>
</feature>
<evidence type="ECO:0000256" key="2">
    <source>
        <dbReference type="ARBA" id="ARBA00022692"/>
    </source>
</evidence>
<dbReference type="PANTHER" id="PTHR23503">
    <property type="entry name" value="SOLUTE CARRIER FAMILY 2"/>
    <property type="match status" value="1"/>
</dbReference>
<evidence type="ECO:0000313" key="8">
    <source>
        <dbReference type="EMBL" id="KAK6177616.1"/>
    </source>
</evidence>
<feature type="transmembrane region" description="Helical" evidence="6">
    <location>
        <begin position="435"/>
        <end position="455"/>
    </location>
</feature>
<feature type="transmembrane region" description="Helical" evidence="6">
    <location>
        <begin position="153"/>
        <end position="175"/>
    </location>
</feature>
<reference evidence="8 9" key="1">
    <citation type="submission" date="2024-01" db="EMBL/GenBank/DDBJ databases">
        <title>The genome of the rayed Mediterranean limpet Patella caerulea (Linnaeus, 1758).</title>
        <authorList>
            <person name="Anh-Thu Weber A."/>
            <person name="Halstead-Nussloch G."/>
        </authorList>
    </citation>
    <scope>NUCLEOTIDE SEQUENCE [LARGE SCALE GENOMIC DNA]</scope>
    <source>
        <strain evidence="8">AATW-2023a</strain>
        <tissue evidence="8">Whole specimen</tissue>
    </source>
</reference>
<evidence type="ECO:0000256" key="4">
    <source>
        <dbReference type="ARBA" id="ARBA00023136"/>
    </source>
</evidence>
<dbReference type="FunFam" id="1.20.1250.20:FF:000029">
    <property type="entry name" value="solute carrier family 2, facilitated glucose transporter member 4"/>
    <property type="match status" value="1"/>
</dbReference>
<feature type="transmembrane region" description="Helical" evidence="6">
    <location>
        <begin position="42"/>
        <end position="59"/>
    </location>
</feature>
<dbReference type="InterPro" id="IPR003663">
    <property type="entry name" value="Sugar/inositol_transpt"/>
</dbReference>
<evidence type="ECO:0000259" key="7">
    <source>
        <dbReference type="PROSITE" id="PS50850"/>
    </source>
</evidence>
<dbReference type="PROSITE" id="PS00217">
    <property type="entry name" value="SUGAR_TRANSPORT_2"/>
    <property type="match status" value="1"/>
</dbReference>
<feature type="transmembrane region" description="Helical" evidence="6">
    <location>
        <begin position="187"/>
        <end position="210"/>
    </location>
</feature>
<accession>A0AAN8JG75</accession>
<dbReference type="PROSITE" id="PS00216">
    <property type="entry name" value="SUGAR_TRANSPORT_1"/>
    <property type="match status" value="1"/>
</dbReference>
<feature type="transmembrane region" description="Helical" evidence="6">
    <location>
        <begin position="128"/>
        <end position="147"/>
    </location>
</feature>
<feature type="transmembrane region" description="Helical" evidence="6">
    <location>
        <begin position="303"/>
        <end position="324"/>
    </location>
</feature>
<dbReference type="InterPro" id="IPR005828">
    <property type="entry name" value="MFS_sugar_transport-like"/>
</dbReference>
<dbReference type="InterPro" id="IPR020846">
    <property type="entry name" value="MFS_dom"/>
</dbReference>
<dbReference type="Pfam" id="PF00083">
    <property type="entry name" value="Sugar_tr"/>
    <property type="match status" value="1"/>
</dbReference>
<dbReference type="PANTHER" id="PTHR23503:SF128">
    <property type="entry name" value="GLUCOSE TRANSPORTER TYPE 1"/>
    <property type="match status" value="1"/>
</dbReference>
<dbReference type="GO" id="GO:0016020">
    <property type="term" value="C:membrane"/>
    <property type="evidence" value="ECO:0007669"/>
    <property type="project" value="UniProtKB-SubCell"/>
</dbReference>
<dbReference type="AlphaFoldDB" id="A0AAN8JG75"/>
<feature type="transmembrane region" description="Helical" evidence="6">
    <location>
        <begin position="344"/>
        <end position="361"/>
    </location>
</feature>
<sequence length="522" mass="57578">MADDTEPLLYDHSRSISIREVDYAIVKEPKSADTPKGFTKQLILAIAACTLGSSFQFGYNLGVVNSPEVVMKSFYNESYHRKEGKYIEDSLLTLLWALTVAMYAVGGMIGGVSAGYWSNKFGRRGALLRNNVIAVLAAGLLGFSKMADSYEMLIAGRFVCGINAGINTGIVPLYLSEIAPIELRGFAGTFNQLAITIGIVISQVLGLDYILGTDDLWPLLLALTLVPVIYQLCVLTFCCESPRYLMLTKHDEQAARKALIWFRGSNEIHNEIEEMRSEAEEETLSKKFSVGDLIRTPELRTPFIISIVLQLSQQFSGVNAVVYYSTNLFTSAGLSSNNAEYATVGVSMVNVVMTLVSAFLMDRLGRRTLHLTGLGGMFIFTIILTVARIFQPSYHWLSFVCISAVVLYIITFASGPGSIPWFIVAELFTQGPRTAAVSVAVLVNWLSNFVVGFVFPILQTSINEYSFVPFAVMLAGFWLFTYIMLPETKGKTVEEISALFLPKTPARSISIERLTQSNLINI</sequence>
<feature type="transmembrane region" description="Helical" evidence="6">
    <location>
        <begin position="467"/>
        <end position="485"/>
    </location>
</feature>
<comment type="subcellular location">
    <subcellularLocation>
        <location evidence="1">Membrane</location>
        <topology evidence="1">Multi-pass membrane protein</topology>
    </subcellularLocation>
</comment>